<dbReference type="SUPFAM" id="SSF56784">
    <property type="entry name" value="HAD-like"/>
    <property type="match status" value="1"/>
</dbReference>
<protein>
    <submittedName>
        <fullName evidence="3">Inorganic pyrophosphatase 2</fullName>
    </submittedName>
</protein>
<name>A0A830C3M2_9LAMI</name>
<feature type="binding site" evidence="2">
    <location>
        <position position="9"/>
    </location>
    <ligand>
        <name>Mg(2+)</name>
        <dbReference type="ChEBI" id="CHEBI:18420"/>
    </ligand>
</feature>
<keyword evidence="4" id="KW-1185">Reference proteome</keyword>
<dbReference type="EMBL" id="BMAC01000175">
    <property type="protein sequence ID" value="GFP88871.1"/>
    <property type="molecule type" value="Genomic_DNA"/>
</dbReference>
<evidence type="ECO:0000256" key="1">
    <source>
        <dbReference type="PIRSR" id="PIRSR031051-1"/>
    </source>
</evidence>
<feature type="active site" description="Nucleophile" evidence="1">
    <location>
        <position position="9"/>
    </location>
</feature>
<dbReference type="Proteomes" id="UP000653305">
    <property type="component" value="Unassembled WGS sequence"/>
</dbReference>
<feature type="binding site" evidence="2">
    <location>
        <position position="11"/>
    </location>
    <ligand>
        <name>Mg(2+)</name>
        <dbReference type="ChEBI" id="CHEBI:18420"/>
    </ligand>
</feature>
<dbReference type="OrthoDB" id="10267182at2759"/>
<evidence type="ECO:0000313" key="4">
    <source>
        <dbReference type="Proteomes" id="UP000653305"/>
    </source>
</evidence>
<dbReference type="PIRSF" id="PIRSF031051">
    <property type="entry name" value="PyrdxlP_Pase_PHOSPHO2"/>
    <property type="match status" value="1"/>
</dbReference>
<dbReference type="Gene3D" id="3.40.50.1000">
    <property type="entry name" value="HAD superfamily/HAD-like"/>
    <property type="match status" value="1"/>
</dbReference>
<gene>
    <name evidence="3" type="ORF">PHJA_001030800</name>
</gene>
<comment type="caution">
    <text evidence="3">The sequence shown here is derived from an EMBL/GenBank/DDBJ whole genome shotgun (WGS) entry which is preliminary data.</text>
</comment>
<dbReference type="AlphaFoldDB" id="A0A830C3M2"/>
<sequence>MAEIVIVFDFDKTIIEPDSDNWVVDEFGANALFNELLPSMPWNSLMEFHAQGKSLEEIKEVLRRVPIHPRIVPAIKAAYASGCDLRIVSEINTNPSYIDEEEGRLRISPYVDFHTCTHGCPPNMCKGIGDFCPSLKLGEGDFMMPRKDFPVWDLICENREALKSEIHEWTDGKDMEVIMLKLIEKIKIQESSQLVSIEHYKFHESIPKAVHEALPPPLRVHQ</sequence>
<keyword evidence="2" id="KW-0479">Metal-binding</keyword>
<dbReference type="GO" id="GO:0046872">
    <property type="term" value="F:metal ion binding"/>
    <property type="evidence" value="ECO:0007669"/>
    <property type="project" value="UniProtKB-KW"/>
</dbReference>
<evidence type="ECO:0000313" key="3">
    <source>
        <dbReference type="EMBL" id="GFP88871.1"/>
    </source>
</evidence>
<reference evidence="3" key="1">
    <citation type="submission" date="2020-07" db="EMBL/GenBank/DDBJ databases">
        <title>Ethylene signaling mediates host invasion by parasitic plants.</title>
        <authorList>
            <person name="Yoshida S."/>
        </authorList>
    </citation>
    <scope>NUCLEOTIDE SEQUENCE</scope>
    <source>
        <strain evidence="3">Okayama</strain>
    </source>
</reference>
<dbReference type="GO" id="GO:0016791">
    <property type="term" value="F:phosphatase activity"/>
    <property type="evidence" value="ECO:0007669"/>
    <property type="project" value="InterPro"/>
</dbReference>
<comment type="cofactor">
    <cofactor evidence="2">
        <name>Mg(2+)</name>
        <dbReference type="ChEBI" id="CHEBI:18420"/>
    </cofactor>
</comment>
<evidence type="ECO:0000256" key="2">
    <source>
        <dbReference type="PIRSR" id="PIRSR031051-3"/>
    </source>
</evidence>
<dbReference type="InterPro" id="IPR036412">
    <property type="entry name" value="HAD-like_sf"/>
</dbReference>
<accession>A0A830C3M2</accession>
<dbReference type="PANTHER" id="PTHR20889:SF12">
    <property type="entry name" value="LP01149P"/>
    <property type="match status" value="1"/>
</dbReference>
<proteinExistence type="predicted"/>
<dbReference type="Pfam" id="PF06888">
    <property type="entry name" value="Put_Phosphatase"/>
    <property type="match status" value="2"/>
</dbReference>
<dbReference type="InterPro" id="IPR023214">
    <property type="entry name" value="HAD_sf"/>
</dbReference>
<keyword evidence="2" id="KW-0460">Magnesium</keyword>
<feature type="active site" description="Proton donor" evidence="1">
    <location>
        <position position="11"/>
    </location>
</feature>
<dbReference type="PANTHER" id="PTHR20889">
    <property type="entry name" value="PHOSPHATASE, ORPHAN 1, 2"/>
    <property type="match status" value="1"/>
</dbReference>
<dbReference type="InterPro" id="IPR016965">
    <property type="entry name" value="Pase_PHOSPHO-typ"/>
</dbReference>
<organism evidence="3 4">
    <name type="scientific">Phtheirospermum japonicum</name>
    <dbReference type="NCBI Taxonomy" id="374723"/>
    <lineage>
        <taxon>Eukaryota</taxon>
        <taxon>Viridiplantae</taxon>
        <taxon>Streptophyta</taxon>
        <taxon>Embryophyta</taxon>
        <taxon>Tracheophyta</taxon>
        <taxon>Spermatophyta</taxon>
        <taxon>Magnoliopsida</taxon>
        <taxon>eudicotyledons</taxon>
        <taxon>Gunneridae</taxon>
        <taxon>Pentapetalae</taxon>
        <taxon>asterids</taxon>
        <taxon>lamiids</taxon>
        <taxon>Lamiales</taxon>
        <taxon>Orobanchaceae</taxon>
        <taxon>Orobanchaceae incertae sedis</taxon>
        <taxon>Phtheirospermum</taxon>
    </lineage>
</organism>